<feature type="transmembrane region" description="Helical" evidence="5">
    <location>
        <begin position="30"/>
        <end position="50"/>
    </location>
</feature>
<evidence type="ECO:0000256" key="4">
    <source>
        <dbReference type="ARBA" id="ARBA00023136"/>
    </source>
</evidence>
<comment type="caution">
    <text evidence="6">The sequence shown here is derived from an EMBL/GenBank/DDBJ whole genome shotgun (WGS) entry which is preliminary data.</text>
</comment>
<dbReference type="InterPro" id="IPR003825">
    <property type="entry name" value="Colicin-V_CvpA"/>
</dbReference>
<evidence type="ECO:0000256" key="5">
    <source>
        <dbReference type="SAM" id="Phobius"/>
    </source>
</evidence>
<reference evidence="6 7" key="1">
    <citation type="submission" date="2019-07" db="EMBL/GenBank/DDBJ databases">
        <title>Draft genome of Corynebacterium godavarianum and other related strains.</title>
        <authorList>
            <person name="Bernier A.-M."/>
            <person name="Bernard K."/>
        </authorList>
    </citation>
    <scope>NUCLEOTIDE SEQUENCE [LARGE SCALE GENOMIC DNA]</scope>
    <source>
        <strain evidence="6 7">LMG 29598</strain>
    </source>
</reference>
<evidence type="ECO:0000313" key="6">
    <source>
        <dbReference type="EMBL" id="TSJ74844.1"/>
    </source>
</evidence>
<keyword evidence="6" id="KW-0645">Protease</keyword>
<dbReference type="PRINTS" id="PR00834">
    <property type="entry name" value="PROTEASES2C"/>
</dbReference>
<keyword evidence="7" id="KW-1185">Reference proteome</keyword>
<dbReference type="GO" id="GO:0006508">
    <property type="term" value="P:proteolysis"/>
    <property type="evidence" value="ECO:0007669"/>
    <property type="project" value="UniProtKB-KW"/>
</dbReference>
<dbReference type="PANTHER" id="PTHR43019:SF23">
    <property type="entry name" value="PROTEASE DO-LIKE 5, CHLOROPLASTIC"/>
    <property type="match status" value="1"/>
</dbReference>
<gene>
    <name evidence="6" type="ORF">FPH17_05160</name>
</gene>
<keyword evidence="3 5" id="KW-1133">Transmembrane helix</keyword>
<dbReference type="Pfam" id="PF02674">
    <property type="entry name" value="Colicin_V"/>
    <property type="match status" value="1"/>
</dbReference>
<proteinExistence type="predicted"/>
<feature type="transmembrane region" description="Helical" evidence="5">
    <location>
        <begin position="62"/>
        <end position="86"/>
    </location>
</feature>
<feature type="transmembrane region" description="Helical" evidence="5">
    <location>
        <begin position="6"/>
        <end position="23"/>
    </location>
</feature>
<name>A0ABY3E591_9CORY</name>
<dbReference type="InterPro" id="IPR043504">
    <property type="entry name" value="Peptidase_S1_PA_chymotrypsin"/>
</dbReference>
<evidence type="ECO:0000256" key="3">
    <source>
        <dbReference type="ARBA" id="ARBA00022989"/>
    </source>
</evidence>
<accession>A0ABY3E591</accession>
<keyword evidence="2 5" id="KW-0812">Transmembrane</keyword>
<dbReference type="GO" id="GO:0008233">
    <property type="term" value="F:peptidase activity"/>
    <property type="evidence" value="ECO:0007669"/>
    <property type="project" value="UniProtKB-KW"/>
</dbReference>
<dbReference type="RefSeq" id="WP_154878946.1">
    <property type="nucleotide sequence ID" value="NZ_JAADJX010000001.1"/>
</dbReference>
<evidence type="ECO:0000256" key="2">
    <source>
        <dbReference type="ARBA" id="ARBA00022692"/>
    </source>
</evidence>
<sequence length="396" mass="41454">MTGSAIVDLVAAILVVGSFAAGWRRGVLASVFIAVGSVAGLIVGLLAAAYTLDFFSGRGLRVIIFLAVVVFFVGLGNLAGSAIGDALRGAQRWRPMRVLDSVVGALLQALAMSLALWLVSIPLVSALPEQQGAALRDSRVLRGIDTATPDAWAQLPAKAAALLHDTGLPPLVSPLSADAKREVDAPDESVVTGELVDRVRPSVVHVVGDSETCHHRLMGSGFVIADGYVLTNAHVVAGTQLVNLDTVLGVKHADVVLYDPEVDIAVLHAPELGLPELTWAPRELKSGDDAVVMGFPESGPFEADAVRVRTQLELSGPDIYATGRVERGAYTIRGDIRQGNSGGPMFTPEGQVAGMIFGTDVDVADTGYALTGTQLREVIGDVERLTDPVDTQTCAV</sequence>
<dbReference type="SUPFAM" id="SSF50494">
    <property type="entry name" value="Trypsin-like serine proteases"/>
    <property type="match status" value="1"/>
</dbReference>
<keyword evidence="6" id="KW-0378">Hydrolase</keyword>
<feature type="transmembrane region" description="Helical" evidence="5">
    <location>
        <begin position="98"/>
        <end position="119"/>
    </location>
</feature>
<dbReference type="Gene3D" id="2.40.10.10">
    <property type="entry name" value="Trypsin-like serine proteases"/>
    <property type="match status" value="2"/>
</dbReference>
<dbReference type="Proteomes" id="UP000320747">
    <property type="component" value="Unassembled WGS sequence"/>
</dbReference>
<dbReference type="NCBIfam" id="NF033740">
    <property type="entry name" value="MarP_fam_protase"/>
    <property type="match status" value="1"/>
</dbReference>
<dbReference type="EMBL" id="VMHH01000003">
    <property type="protein sequence ID" value="TSJ74844.1"/>
    <property type="molecule type" value="Genomic_DNA"/>
</dbReference>
<dbReference type="PANTHER" id="PTHR43019">
    <property type="entry name" value="SERINE ENDOPROTEASE DEGS"/>
    <property type="match status" value="1"/>
</dbReference>
<dbReference type="InterPro" id="IPR001940">
    <property type="entry name" value="Peptidase_S1C"/>
</dbReference>
<dbReference type="InterPro" id="IPR009003">
    <property type="entry name" value="Peptidase_S1_PA"/>
</dbReference>
<keyword evidence="4 5" id="KW-0472">Membrane</keyword>
<protein>
    <submittedName>
        <fullName evidence="6">MarP family serine protease</fullName>
    </submittedName>
</protein>
<dbReference type="InterPro" id="IPR047680">
    <property type="entry name" value="MarP-like"/>
</dbReference>
<evidence type="ECO:0000313" key="7">
    <source>
        <dbReference type="Proteomes" id="UP000320747"/>
    </source>
</evidence>
<evidence type="ECO:0000256" key="1">
    <source>
        <dbReference type="ARBA" id="ARBA00004141"/>
    </source>
</evidence>
<comment type="subcellular location">
    <subcellularLocation>
        <location evidence="1">Membrane</location>
        <topology evidence="1">Multi-pass membrane protein</topology>
    </subcellularLocation>
</comment>
<organism evidence="6 7">
    <name type="scientific">Corynebacterium godavarianum</name>
    <dbReference type="NCBI Taxonomy" id="2054421"/>
    <lineage>
        <taxon>Bacteria</taxon>
        <taxon>Bacillati</taxon>
        <taxon>Actinomycetota</taxon>
        <taxon>Actinomycetes</taxon>
        <taxon>Mycobacteriales</taxon>
        <taxon>Corynebacteriaceae</taxon>
        <taxon>Corynebacterium</taxon>
    </lineage>
</organism>
<dbReference type="Pfam" id="PF13365">
    <property type="entry name" value="Trypsin_2"/>
    <property type="match status" value="1"/>
</dbReference>